<evidence type="ECO:0000256" key="1">
    <source>
        <dbReference type="SAM" id="Phobius"/>
    </source>
</evidence>
<dbReference type="OrthoDB" id="236811at2157"/>
<evidence type="ECO:0000313" key="3">
    <source>
        <dbReference type="Proteomes" id="UP000509346"/>
    </source>
</evidence>
<gene>
    <name evidence="2" type="ORF">HZS54_25225</name>
</gene>
<keyword evidence="1" id="KW-0472">Membrane</keyword>
<dbReference type="KEGG" id="hpel:HZS54_25225"/>
<feature type="transmembrane region" description="Helical" evidence="1">
    <location>
        <begin position="43"/>
        <end position="67"/>
    </location>
</feature>
<feature type="transmembrane region" description="Helical" evidence="1">
    <location>
        <begin position="7"/>
        <end position="31"/>
    </location>
</feature>
<protein>
    <submittedName>
        <fullName evidence="2">Uncharacterized protein</fullName>
    </submittedName>
</protein>
<sequence length="98" mass="10550">MKALRVVGVAVLSVVDALVPSVVAALTVLFISADPWVDAASPWVLSAGAGVVAFLGTLAVGFSMTLLGHGPFPVTRLTKRLWQWWHRPWFAGRRGRGR</sequence>
<keyword evidence="1" id="KW-1133">Transmembrane helix</keyword>
<dbReference type="GeneID" id="56085968"/>
<accession>A0A7D5PAG3</accession>
<keyword evidence="1" id="KW-0812">Transmembrane</keyword>
<organism evidence="2 3">
    <name type="scientific">Halosimplex pelagicum</name>
    <dbReference type="NCBI Taxonomy" id="869886"/>
    <lineage>
        <taxon>Archaea</taxon>
        <taxon>Methanobacteriati</taxon>
        <taxon>Methanobacteriota</taxon>
        <taxon>Stenosarchaea group</taxon>
        <taxon>Halobacteria</taxon>
        <taxon>Halobacteriales</taxon>
        <taxon>Haloarculaceae</taxon>
        <taxon>Halosimplex</taxon>
    </lineage>
</organism>
<keyword evidence="3" id="KW-1185">Reference proteome</keyword>
<dbReference type="Proteomes" id="UP000509346">
    <property type="component" value="Chromosome"/>
</dbReference>
<dbReference type="AlphaFoldDB" id="A0A7D5PAG3"/>
<proteinExistence type="predicted"/>
<name>A0A7D5PAG3_9EURY</name>
<reference evidence="2 3" key="1">
    <citation type="submission" date="2020-07" db="EMBL/GenBank/DDBJ databases">
        <title>Halosimplex litoreum sp. nov. and Halosimplex rubrum sp. nov., isolated from different salt environments.</title>
        <authorList>
            <person name="Cui H."/>
        </authorList>
    </citation>
    <scope>NUCLEOTIDE SEQUENCE [LARGE SCALE GENOMIC DNA]</scope>
    <source>
        <strain evidence="2 3">R2</strain>
    </source>
</reference>
<dbReference type="EMBL" id="CP058909">
    <property type="protein sequence ID" value="QLH84743.1"/>
    <property type="molecule type" value="Genomic_DNA"/>
</dbReference>
<evidence type="ECO:0000313" key="2">
    <source>
        <dbReference type="EMBL" id="QLH84743.1"/>
    </source>
</evidence>
<dbReference type="RefSeq" id="WP_179919821.1">
    <property type="nucleotide sequence ID" value="NZ_CP058909.1"/>
</dbReference>